<comment type="cofactor">
    <cofactor evidence="1">
        <name>pyridoxal 5'-phosphate</name>
        <dbReference type="ChEBI" id="CHEBI:597326"/>
    </cofactor>
</comment>
<protein>
    <recommendedName>
        <fullName evidence="6">N-(2-amino-2-carboxyethyl)-L-glutamate synthase</fullName>
        <ecNumber evidence="5">2.5.1.140</ecNumber>
    </recommendedName>
</protein>
<sequence>MQPEEETQNDPRRLLAPPVRDDLASRKATQMNIRTQAKTHSHTATPFAATRIADNVLDLIGQTPMVRLPRYLDREDVDLIAKAEALNPGGSAKDRPARHMIERALADGRLKAGDTVVESSSGNMGIGLAQACAVHGLQFICVVDPNAQSQNVAIIRALGGQIELVDHAPDGDFLAARLDRVAKLLEGDSRRFWPNQYANLDNPASHELGTIAEIDAALGGQIDVLFVACSSTGTARGCRDYLRRMGRKTKVVAVDAIGSTLFNGTAGPRKISGMGAGRIPELAKGQEFDDLIRVSDVTCVAGCRRAVAREGLLVGGSGGGVLEAVRGMQDELAGLTVAAIIHDSGSRYLGTVFDPEWVERELGICEADVTALAGLVPADS</sequence>
<dbReference type="InterPro" id="IPR050214">
    <property type="entry name" value="Cys_Synth/Cystath_Beta-Synth"/>
</dbReference>
<dbReference type="PANTHER" id="PTHR10314">
    <property type="entry name" value="CYSTATHIONINE BETA-SYNTHASE"/>
    <property type="match status" value="1"/>
</dbReference>
<evidence type="ECO:0000256" key="1">
    <source>
        <dbReference type="ARBA" id="ARBA00001933"/>
    </source>
</evidence>
<keyword evidence="7" id="KW-0808">Transferase</keyword>
<dbReference type="PROSITE" id="PS00901">
    <property type="entry name" value="CYS_SYNTHASE"/>
    <property type="match status" value="1"/>
</dbReference>
<evidence type="ECO:0000256" key="3">
    <source>
        <dbReference type="ARBA" id="ARBA00008519"/>
    </source>
</evidence>
<dbReference type="InterPro" id="IPR001216">
    <property type="entry name" value="P-phosphate_BS"/>
</dbReference>
<dbReference type="InterPro" id="IPR001926">
    <property type="entry name" value="TrpB-like_PALP"/>
</dbReference>
<dbReference type="Gene3D" id="3.40.50.1100">
    <property type="match status" value="2"/>
</dbReference>
<evidence type="ECO:0000259" key="8">
    <source>
        <dbReference type="Pfam" id="PF00291"/>
    </source>
</evidence>
<dbReference type="AlphaFoldDB" id="A0A0F9SEW7"/>
<dbReference type="NCBIfam" id="TIGR03945">
    <property type="entry name" value="PLP_SbnA_fam"/>
    <property type="match status" value="1"/>
</dbReference>
<dbReference type="GO" id="GO:0006535">
    <property type="term" value="P:cysteine biosynthetic process from serine"/>
    <property type="evidence" value="ECO:0007669"/>
    <property type="project" value="InterPro"/>
</dbReference>
<dbReference type="CDD" id="cd01561">
    <property type="entry name" value="CBS_like"/>
    <property type="match status" value="1"/>
</dbReference>
<evidence type="ECO:0000256" key="6">
    <source>
        <dbReference type="ARBA" id="ARBA00016985"/>
    </source>
</evidence>
<name>A0A0F9SEW7_9ZZZZ</name>
<dbReference type="Pfam" id="PF00291">
    <property type="entry name" value="PALP"/>
    <property type="match status" value="1"/>
</dbReference>
<dbReference type="InterPro" id="IPR023927">
    <property type="entry name" value="SbnA"/>
</dbReference>
<evidence type="ECO:0000313" key="9">
    <source>
        <dbReference type="EMBL" id="KKN65584.1"/>
    </source>
</evidence>
<evidence type="ECO:0000256" key="4">
    <source>
        <dbReference type="ARBA" id="ARBA00011738"/>
    </source>
</evidence>
<organism evidence="9">
    <name type="scientific">marine sediment metagenome</name>
    <dbReference type="NCBI Taxonomy" id="412755"/>
    <lineage>
        <taxon>unclassified sequences</taxon>
        <taxon>metagenomes</taxon>
        <taxon>ecological metagenomes</taxon>
    </lineage>
</organism>
<evidence type="ECO:0000256" key="5">
    <source>
        <dbReference type="ARBA" id="ARBA00012331"/>
    </source>
</evidence>
<feature type="domain" description="Tryptophan synthase beta chain-like PALP" evidence="8">
    <location>
        <begin position="57"/>
        <end position="341"/>
    </location>
</feature>
<comment type="similarity">
    <text evidence="3">Belongs to the cysteine synthase/cystathionine beta-synthase family. SbnA subfamily.</text>
</comment>
<dbReference type="SUPFAM" id="SSF53686">
    <property type="entry name" value="Tryptophan synthase beta subunit-like PLP-dependent enzymes"/>
    <property type="match status" value="1"/>
</dbReference>
<comment type="subunit">
    <text evidence="4">Homodimer.</text>
</comment>
<dbReference type="EMBL" id="LAZR01000520">
    <property type="protein sequence ID" value="KKN65584.1"/>
    <property type="molecule type" value="Genomic_DNA"/>
</dbReference>
<evidence type="ECO:0000256" key="2">
    <source>
        <dbReference type="ARBA" id="ARBA00004924"/>
    </source>
</evidence>
<proteinExistence type="inferred from homology"/>
<evidence type="ECO:0000256" key="7">
    <source>
        <dbReference type="ARBA" id="ARBA00022679"/>
    </source>
</evidence>
<comment type="pathway">
    <text evidence="2">Siderophore biosynthesis.</text>
</comment>
<accession>A0A0F9SEW7</accession>
<gene>
    <name evidence="9" type="ORF">LCGC14_0479960</name>
</gene>
<dbReference type="GO" id="GO:0016740">
    <property type="term" value="F:transferase activity"/>
    <property type="evidence" value="ECO:0007669"/>
    <property type="project" value="UniProtKB-KW"/>
</dbReference>
<dbReference type="EC" id="2.5.1.140" evidence="5"/>
<dbReference type="InterPro" id="IPR036052">
    <property type="entry name" value="TrpB-like_PALP_sf"/>
</dbReference>
<comment type="caution">
    <text evidence="9">The sequence shown here is derived from an EMBL/GenBank/DDBJ whole genome shotgun (WGS) entry which is preliminary data.</text>
</comment>
<reference evidence="9" key="1">
    <citation type="journal article" date="2015" name="Nature">
        <title>Complex archaea that bridge the gap between prokaryotes and eukaryotes.</title>
        <authorList>
            <person name="Spang A."/>
            <person name="Saw J.H."/>
            <person name="Jorgensen S.L."/>
            <person name="Zaremba-Niedzwiedzka K."/>
            <person name="Martijn J."/>
            <person name="Lind A.E."/>
            <person name="van Eijk R."/>
            <person name="Schleper C."/>
            <person name="Guy L."/>
            <person name="Ettema T.J."/>
        </authorList>
    </citation>
    <scope>NUCLEOTIDE SEQUENCE</scope>
</reference>